<dbReference type="Pfam" id="PF13557">
    <property type="entry name" value="Phenol_MetA_deg"/>
    <property type="match status" value="1"/>
</dbReference>
<dbReference type="Proteomes" id="UP000618591">
    <property type="component" value="Unassembled WGS sequence"/>
</dbReference>
<gene>
    <name evidence="2" type="ORF">GCM10011395_11310</name>
</gene>
<dbReference type="InterPro" id="IPR025737">
    <property type="entry name" value="FApF"/>
</dbReference>
<reference evidence="3" key="1">
    <citation type="journal article" date="2019" name="Int. J. Syst. Evol. Microbiol.">
        <title>The Global Catalogue of Microorganisms (GCM) 10K type strain sequencing project: providing services to taxonomists for standard genome sequencing and annotation.</title>
        <authorList>
            <consortium name="The Broad Institute Genomics Platform"/>
            <consortium name="The Broad Institute Genome Sequencing Center for Infectious Disease"/>
            <person name="Wu L."/>
            <person name="Ma J."/>
        </authorList>
    </citation>
    <scope>NUCLEOTIDE SEQUENCE [LARGE SCALE GENOMIC DNA]</scope>
    <source>
        <strain evidence="3">CGMCC 1.10106</strain>
    </source>
</reference>
<evidence type="ECO:0000313" key="2">
    <source>
        <dbReference type="EMBL" id="GGA42740.1"/>
    </source>
</evidence>
<evidence type="ECO:0000256" key="1">
    <source>
        <dbReference type="SAM" id="SignalP"/>
    </source>
</evidence>
<comment type="caution">
    <text evidence="2">The sequence shown here is derived from an EMBL/GenBank/DDBJ whole genome shotgun (WGS) entry which is preliminary data.</text>
</comment>
<protein>
    <recommendedName>
        <fullName evidence="4">Transporter</fullName>
    </recommendedName>
</protein>
<name>A0ABQ1GFR1_9SPHN</name>
<accession>A0ABQ1GFR1</accession>
<keyword evidence="1" id="KW-0732">Signal</keyword>
<evidence type="ECO:0000313" key="3">
    <source>
        <dbReference type="Proteomes" id="UP000618591"/>
    </source>
</evidence>
<feature type="signal peptide" evidence="1">
    <location>
        <begin position="1"/>
        <end position="28"/>
    </location>
</feature>
<sequence length="274" mass="28451">MTPTLVGQMVVGAALVLSVAPITAAAQAAMPRDQLRDLTTDRPDTTESPFTIDPGHVQIETTLFGYARAPRDGSGVVAESFEVATSNLRIGLTRALEVDVVLHPYGGVAPGGPARRLHGIGALDLRAKVNIWGNDGGPTALAVLPYVSVALDPATGIGPPDALYSVLVPFAVDLGGRFGLGLNTGLTYRREERAASYRLRVPATASLAVRLSDRVGGYYEVAAELFGGTDASASLNTGLTYRARDTLQFDAGIGFGVAGDAATLAPFLGVTARF</sequence>
<feature type="chain" id="PRO_5045118133" description="Transporter" evidence="1">
    <location>
        <begin position="29"/>
        <end position="274"/>
    </location>
</feature>
<keyword evidence="3" id="KW-1185">Reference proteome</keyword>
<proteinExistence type="predicted"/>
<organism evidence="2 3">
    <name type="scientific">Sphingomonas psychrolutea</name>
    <dbReference type="NCBI Taxonomy" id="1259676"/>
    <lineage>
        <taxon>Bacteria</taxon>
        <taxon>Pseudomonadati</taxon>
        <taxon>Pseudomonadota</taxon>
        <taxon>Alphaproteobacteria</taxon>
        <taxon>Sphingomonadales</taxon>
        <taxon>Sphingomonadaceae</taxon>
        <taxon>Sphingomonas</taxon>
    </lineage>
</organism>
<dbReference type="RefSeq" id="WP_188445899.1">
    <property type="nucleotide sequence ID" value="NZ_BMDW01000005.1"/>
</dbReference>
<dbReference type="EMBL" id="BMDW01000005">
    <property type="protein sequence ID" value="GGA42740.1"/>
    <property type="molecule type" value="Genomic_DNA"/>
</dbReference>
<evidence type="ECO:0008006" key="4">
    <source>
        <dbReference type="Google" id="ProtNLM"/>
    </source>
</evidence>